<dbReference type="KEGG" id="dov:DSCO28_01860"/>
<dbReference type="EMBL" id="AP021876">
    <property type="protein sequence ID" value="BBO80826.1"/>
    <property type="molecule type" value="Genomic_DNA"/>
</dbReference>
<feature type="compositionally biased region" description="Basic residues" evidence="1">
    <location>
        <begin position="117"/>
        <end position="131"/>
    </location>
</feature>
<protein>
    <recommendedName>
        <fullName evidence="5">DDE domain-containing protein</fullName>
    </recommendedName>
</protein>
<proteinExistence type="predicted"/>
<name>A0A5K7ZMD1_9BACT</name>
<feature type="compositionally biased region" description="Polar residues" evidence="1">
    <location>
        <begin position="132"/>
        <end position="144"/>
    </location>
</feature>
<evidence type="ECO:0000313" key="2">
    <source>
        <dbReference type="EMBL" id="BBO79620.1"/>
    </source>
</evidence>
<evidence type="ECO:0000256" key="1">
    <source>
        <dbReference type="SAM" id="MobiDB-lite"/>
    </source>
</evidence>
<feature type="region of interest" description="Disordered" evidence="1">
    <location>
        <begin position="117"/>
        <end position="144"/>
    </location>
</feature>
<gene>
    <name evidence="2" type="ORF">DSCO28_01860</name>
    <name evidence="3" type="ORF">DSCO28_13920</name>
</gene>
<reference evidence="2 4" key="1">
    <citation type="submission" date="2019-11" db="EMBL/GenBank/DDBJ databases">
        <title>Comparative genomics of hydrocarbon-degrading Desulfosarcina strains.</title>
        <authorList>
            <person name="Watanabe M."/>
            <person name="Kojima H."/>
            <person name="Fukui M."/>
        </authorList>
    </citation>
    <scope>NUCLEOTIDE SEQUENCE [LARGE SCALE GENOMIC DNA]</scope>
    <source>
        <strain evidence="2 4">28bB2T</strain>
    </source>
</reference>
<evidence type="ECO:0008006" key="5">
    <source>
        <dbReference type="Google" id="ProtNLM"/>
    </source>
</evidence>
<sequence length="230" mass="26398">MAHTFIQSVIEGDEFYTKVQKNVPPEESSGWTIVLMDRASRFIWEMSCGKKGRSLFEKAIKTLAELVNQTEDITLLTDGERRYGKILFEICHELLQTGMRGRPRKVLKKGVTVRVKNKGSQAHKKGRKRPKYQTTCPQHPETTSHITDKETHANHVEANNSAMRRKCSAYRRKTNTYAKSETGLQRVLNVYWVVHNFLRVHFTTKEVPAVSLGVIECKTTPESLFSAQYI</sequence>
<dbReference type="AlphaFoldDB" id="A0A5K7ZMD1"/>
<evidence type="ECO:0000313" key="3">
    <source>
        <dbReference type="EMBL" id="BBO80826.1"/>
    </source>
</evidence>
<dbReference type="EMBL" id="AP021876">
    <property type="protein sequence ID" value="BBO79620.1"/>
    <property type="molecule type" value="Genomic_DNA"/>
</dbReference>
<dbReference type="Proteomes" id="UP000425960">
    <property type="component" value="Chromosome"/>
</dbReference>
<evidence type="ECO:0000313" key="4">
    <source>
        <dbReference type="Proteomes" id="UP000425960"/>
    </source>
</evidence>
<accession>A0A5K7ZMD1</accession>
<organism evidence="2 4">
    <name type="scientific">Desulfosarcina ovata subsp. sediminis</name>
    <dbReference type="NCBI Taxonomy" id="885957"/>
    <lineage>
        <taxon>Bacteria</taxon>
        <taxon>Pseudomonadati</taxon>
        <taxon>Thermodesulfobacteriota</taxon>
        <taxon>Desulfobacteria</taxon>
        <taxon>Desulfobacterales</taxon>
        <taxon>Desulfosarcinaceae</taxon>
        <taxon>Desulfosarcina</taxon>
    </lineage>
</organism>
<dbReference type="KEGG" id="dov:DSCO28_13920"/>